<dbReference type="Proteomes" id="UP000789831">
    <property type="component" value="Unassembled WGS sequence"/>
</dbReference>
<dbReference type="SUPFAM" id="SSF54928">
    <property type="entry name" value="RNA-binding domain, RBD"/>
    <property type="match status" value="1"/>
</dbReference>
<dbReference type="GO" id="GO:0003723">
    <property type="term" value="F:RNA binding"/>
    <property type="evidence" value="ECO:0007669"/>
    <property type="project" value="InterPro"/>
</dbReference>
<reference evidence="3" key="1">
    <citation type="submission" date="2021-06" db="EMBL/GenBank/DDBJ databases">
        <authorList>
            <person name="Kallberg Y."/>
            <person name="Tangrot J."/>
            <person name="Rosling A."/>
        </authorList>
    </citation>
    <scope>NUCLEOTIDE SEQUENCE</scope>
    <source>
        <strain evidence="3">MT106</strain>
    </source>
</reference>
<name>A0A9N8ZG11_9GLOM</name>
<dbReference type="PANTHER" id="PTHR23355:SF65">
    <property type="entry name" value="EXORIBONUCLEASE CYT-4, PUTATIVE (AFU_ORTHOLOGUE AFUA_7G01550)-RELATED"/>
    <property type="match status" value="1"/>
</dbReference>
<accession>A0A9N8ZG11</accession>
<dbReference type="EMBL" id="CAJVPL010000401">
    <property type="protein sequence ID" value="CAG8492544.1"/>
    <property type="molecule type" value="Genomic_DNA"/>
</dbReference>
<dbReference type="InterPro" id="IPR027450">
    <property type="entry name" value="AlkB-like"/>
</dbReference>
<proteinExistence type="predicted"/>
<dbReference type="SUPFAM" id="SSF50249">
    <property type="entry name" value="Nucleic acid-binding proteins"/>
    <property type="match status" value="1"/>
</dbReference>
<organism evidence="3 4">
    <name type="scientific">Ambispora gerdemannii</name>
    <dbReference type="NCBI Taxonomy" id="144530"/>
    <lineage>
        <taxon>Eukaryota</taxon>
        <taxon>Fungi</taxon>
        <taxon>Fungi incertae sedis</taxon>
        <taxon>Mucoromycota</taxon>
        <taxon>Glomeromycotina</taxon>
        <taxon>Glomeromycetes</taxon>
        <taxon>Archaeosporales</taxon>
        <taxon>Ambisporaceae</taxon>
        <taxon>Ambispora</taxon>
    </lineage>
</organism>
<feature type="region of interest" description="Disordered" evidence="1">
    <location>
        <begin position="395"/>
        <end position="441"/>
    </location>
</feature>
<dbReference type="InterPro" id="IPR001900">
    <property type="entry name" value="RNase_II/R"/>
</dbReference>
<protein>
    <submittedName>
        <fullName evidence="3">13435_t:CDS:1</fullName>
    </submittedName>
</protein>
<dbReference type="PROSITE" id="PS51471">
    <property type="entry name" value="FE2OG_OXY"/>
    <property type="match status" value="1"/>
</dbReference>
<comment type="caution">
    <text evidence="3">The sequence shown here is derived from an EMBL/GenBank/DDBJ whole genome shotgun (WGS) entry which is preliminary data.</text>
</comment>
<dbReference type="InterPro" id="IPR005123">
    <property type="entry name" value="Oxoglu/Fe-dep_dioxygenase_dom"/>
</dbReference>
<dbReference type="GO" id="GO:0000175">
    <property type="term" value="F:3'-5'-RNA exonuclease activity"/>
    <property type="evidence" value="ECO:0007669"/>
    <property type="project" value="TreeGrafter"/>
</dbReference>
<gene>
    <name evidence="3" type="ORF">AGERDE_LOCUS3829</name>
</gene>
<sequence>MSRKEIRRLRKLQNKKLQSYEVIKKIEKATSDELFSTEPTQYLCLVNVCFGGAAGVLGEQLEKVFREFGGWKGWRFAYGKPYSFALFDSSCNAMIARNSLHGKKSEILNDKILYIEFVNLSWINFMKQISTTATISSSSSQIIPPSEKIQGLIIMKEFISFDCEQRIIQELHSNKQNWQQVQDRMVQHFGYTFTYPNKVDLDNSSNNKKEFPEFMNLPLSKLKKLFPDIPNMEQMTAQLYPIGAGIPPHVDSHLYFGDFILSLSLQSAVLMEFKEIKTGNTVLLDLSPRSLLILSKESRYAWTHTIRARKCDLLDNGQIRDRKERISLTLRTKKENIHKLSLKTIKKSAQIFSNVESQKQVQPPLIIVKNDSHSQKQVQQARLNLSLSKISLKDSSADKKDTSQVNVRPKNDSRIHLDQDRLSDKSDKQDSSQVNVRLKKSSPSNQIPYWVNLPKDDLYLQKNSRLHSKPESKNSCDSLTENLDKTALDLDETVTIKVELQIGDFVEVRKYGKVFVGILIKLRDREDGIDKNTTLLPNGRELLHREDDVSFRIPTYAYSKINPSALVPNSVIPQTYGRVASNFLQASTTLIQQKNPEFRKVYSHFSSPDDAEHSLITVEDVARFVFKTEQPQTLQLFAAHSFLLNDGIHFVTDPASVRIGKILLRPKSDVQAIETVLSSIRLKDSAFNNFLAKARSIIQQKRVASENHSVSVPSITQSKILPAFSSIDKLFIRFIRTFIFSKETISQMSFDAPVSAILKPLKLYEGLLDRDCAIQFMIDIGMWAPWENLSVYETSMELNGHGMSKARDEAIKHSLNLAKNLINTRSPFRSNYDKSKDSPLLIKSLPNLGAEEFYPRDICEEIRYDFGDAQVYTIDDIKAHEIDDGVSIERINPHESNSSGFWVHVHIADPSAYIHPDHQFAKDASRRVQTVYFPERVYPMIPAILSEKRFSLGVNAERSDNSVMSFSIKLSNDGQILDYKVRPGIIRRIQKLNYDAVDTILSWDNIPGGKEEAMSLRKNFYFHPRPISLCEDIKSNNDNTKRILKNSQKDLLDLQKLTLIHMRNRIKNGGFNFSLPSCNVSVSPSPLPITTPNPNSPSEFSGLPIIETSLDRFSHSPSRLMVAELMIMAGRVASRYCAEHKVPIIFRNQQIPNSIKVEKLLSQIDLNTGCLPPVTALKARSIMSSAEISTRPGHHWVMGILDGYSKVTSPLRRYSDLVAHWQIKASLLDMKPPFSTEQISQMLPHIQYRERESKKVDMRSTKFWVCMLIKRLSESNNLPELSCISLEDINGEKTAYGALVREFGINAKLKTSYNAKIGDILKVHLAGVFPFQPSLELIH</sequence>
<evidence type="ECO:0000313" key="3">
    <source>
        <dbReference type="EMBL" id="CAG8492544.1"/>
    </source>
</evidence>
<evidence type="ECO:0000313" key="4">
    <source>
        <dbReference type="Proteomes" id="UP000789831"/>
    </source>
</evidence>
<dbReference type="OrthoDB" id="2285229at2759"/>
<feature type="compositionally biased region" description="Basic and acidic residues" evidence="1">
    <location>
        <begin position="409"/>
        <end position="430"/>
    </location>
</feature>
<dbReference type="GO" id="GO:0000932">
    <property type="term" value="C:P-body"/>
    <property type="evidence" value="ECO:0007669"/>
    <property type="project" value="TreeGrafter"/>
</dbReference>
<dbReference type="SUPFAM" id="SSF51197">
    <property type="entry name" value="Clavaminate synthase-like"/>
    <property type="match status" value="1"/>
</dbReference>
<keyword evidence="4" id="KW-1185">Reference proteome</keyword>
<dbReference type="Pfam" id="PF13532">
    <property type="entry name" value="2OG-FeII_Oxy_2"/>
    <property type="match status" value="1"/>
</dbReference>
<dbReference type="Gene3D" id="2.60.120.590">
    <property type="entry name" value="Alpha-ketoglutarate-dependent dioxygenase AlkB-like"/>
    <property type="match status" value="1"/>
</dbReference>
<dbReference type="InterPro" id="IPR012340">
    <property type="entry name" value="NA-bd_OB-fold"/>
</dbReference>
<feature type="domain" description="Fe2OG dioxygenase" evidence="2">
    <location>
        <begin position="231"/>
        <end position="334"/>
    </location>
</feature>
<dbReference type="Pfam" id="PF00773">
    <property type="entry name" value="RNB"/>
    <property type="match status" value="1"/>
</dbReference>
<dbReference type="InterPro" id="IPR037151">
    <property type="entry name" value="AlkB-like_sf"/>
</dbReference>
<dbReference type="SMART" id="SM00955">
    <property type="entry name" value="RNB"/>
    <property type="match status" value="1"/>
</dbReference>
<evidence type="ECO:0000256" key="1">
    <source>
        <dbReference type="SAM" id="MobiDB-lite"/>
    </source>
</evidence>
<dbReference type="PANTHER" id="PTHR23355">
    <property type="entry name" value="RIBONUCLEASE"/>
    <property type="match status" value="1"/>
</dbReference>
<dbReference type="InterPro" id="IPR050180">
    <property type="entry name" value="RNR_Ribonuclease"/>
</dbReference>
<evidence type="ECO:0000259" key="2">
    <source>
        <dbReference type="PROSITE" id="PS51471"/>
    </source>
</evidence>
<dbReference type="InterPro" id="IPR035979">
    <property type="entry name" value="RBD_domain_sf"/>
</dbReference>
<dbReference type="GO" id="GO:0006402">
    <property type="term" value="P:mRNA catabolic process"/>
    <property type="evidence" value="ECO:0007669"/>
    <property type="project" value="TreeGrafter"/>
</dbReference>